<proteinExistence type="predicted"/>
<name>A0ACC1U545_9AGAR</name>
<sequence length="251" mass="28038">MSKQAEELEGYRSPHYEARINKISSTARALNFSFHRLPDNAIERKFHGSIDASQSFAKLIQKPPFKTSSFPLWSKKNASKSLLDSAKRGNMIEAFANAQARSQGKENAWDMYEKVFVDIRRTIMSLADGFDDGDLSMIAQRKDYSYAICIRVRSYPTTPWVQKVSSKSASKTVPLLQIVASLEEPKLLRTIFNMNAWRLSDQFAPKRSTSEGPFGLSFLLPLAPLGQQDAGALTNHTGCTVCGKKTTSRCS</sequence>
<comment type="caution">
    <text evidence="1">The sequence shown here is derived from an EMBL/GenBank/DDBJ whole genome shotgun (WGS) entry which is preliminary data.</text>
</comment>
<protein>
    <submittedName>
        <fullName evidence="1">Uncharacterized protein</fullName>
    </submittedName>
</protein>
<dbReference type="Proteomes" id="UP001163835">
    <property type="component" value="Unassembled WGS sequence"/>
</dbReference>
<evidence type="ECO:0000313" key="1">
    <source>
        <dbReference type="EMBL" id="KAJ3811906.1"/>
    </source>
</evidence>
<reference evidence="1" key="1">
    <citation type="submission" date="2022-09" db="EMBL/GenBank/DDBJ databases">
        <title>A Global Phylogenomic Analysis of the Shiitake Genus Lentinula.</title>
        <authorList>
            <consortium name="DOE Joint Genome Institute"/>
            <person name="Sierra-Patev S."/>
            <person name="Min B."/>
            <person name="Naranjo-Ortiz M."/>
            <person name="Looney B."/>
            <person name="Konkel Z."/>
            <person name="Slot J.C."/>
            <person name="Sakamoto Y."/>
            <person name="Steenwyk J.L."/>
            <person name="Rokas A."/>
            <person name="Carro J."/>
            <person name="Camarero S."/>
            <person name="Ferreira P."/>
            <person name="Molpeceres G."/>
            <person name="Ruiz-Duenas F.J."/>
            <person name="Serrano A."/>
            <person name="Henrissat B."/>
            <person name="Drula E."/>
            <person name="Hughes K.W."/>
            <person name="Mata J.L."/>
            <person name="Ishikawa N.K."/>
            <person name="Vargas-Isla R."/>
            <person name="Ushijima S."/>
            <person name="Smith C.A."/>
            <person name="Ahrendt S."/>
            <person name="Andreopoulos W."/>
            <person name="He G."/>
            <person name="Labutti K."/>
            <person name="Lipzen A."/>
            <person name="Ng V."/>
            <person name="Riley R."/>
            <person name="Sandor L."/>
            <person name="Barry K."/>
            <person name="Martinez A.T."/>
            <person name="Xiao Y."/>
            <person name="Gibbons J.G."/>
            <person name="Terashima K."/>
            <person name="Grigoriev I.V."/>
            <person name="Hibbett D.S."/>
        </authorList>
    </citation>
    <scope>NUCLEOTIDE SEQUENCE</scope>
    <source>
        <strain evidence="1">TMI1499</strain>
    </source>
</reference>
<keyword evidence="2" id="KW-1185">Reference proteome</keyword>
<dbReference type="EMBL" id="MU795041">
    <property type="protein sequence ID" value="KAJ3811906.1"/>
    <property type="molecule type" value="Genomic_DNA"/>
</dbReference>
<organism evidence="1 2">
    <name type="scientific">Lentinula aff. lateritia</name>
    <dbReference type="NCBI Taxonomy" id="2804960"/>
    <lineage>
        <taxon>Eukaryota</taxon>
        <taxon>Fungi</taxon>
        <taxon>Dikarya</taxon>
        <taxon>Basidiomycota</taxon>
        <taxon>Agaricomycotina</taxon>
        <taxon>Agaricomycetes</taxon>
        <taxon>Agaricomycetidae</taxon>
        <taxon>Agaricales</taxon>
        <taxon>Marasmiineae</taxon>
        <taxon>Omphalotaceae</taxon>
        <taxon>Lentinula</taxon>
    </lineage>
</organism>
<gene>
    <name evidence="1" type="ORF">F5876DRAFT_38630</name>
</gene>
<accession>A0ACC1U545</accession>
<evidence type="ECO:0000313" key="2">
    <source>
        <dbReference type="Proteomes" id="UP001163835"/>
    </source>
</evidence>